<dbReference type="STRING" id="645990.SAMN00120144_3208"/>
<protein>
    <submittedName>
        <fullName evidence="1">Uncharacterized protein</fullName>
    </submittedName>
</protein>
<name>A0A1W1W2W6_9BACT</name>
<gene>
    <name evidence="1" type="ORF">SAMN00120144_3208</name>
</gene>
<evidence type="ECO:0000313" key="1">
    <source>
        <dbReference type="EMBL" id="SMB99955.1"/>
    </source>
</evidence>
<sequence>MKQSRFEVYDASLLTRPMTEQMVAMYCFIDDLLAAIRPAWAPAPDPR</sequence>
<dbReference type="Proteomes" id="UP000192266">
    <property type="component" value="Unassembled WGS sequence"/>
</dbReference>
<dbReference type="RefSeq" id="WP_234997512.1">
    <property type="nucleotide sequence ID" value="NZ_FWWW01000096.1"/>
</dbReference>
<accession>A0A1W1W2W6</accession>
<reference evidence="1 2" key="1">
    <citation type="submission" date="2017-04" db="EMBL/GenBank/DDBJ databases">
        <authorList>
            <person name="Afonso C.L."/>
            <person name="Miller P.J."/>
            <person name="Scott M.A."/>
            <person name="Spackman E."/>
            <person name="Goraichik I."/>
            <person name="Dimitrov K.M."/>
            <person name="Suarez D.L."/>
            <person name="Swayne D.E."/>
        </authorList>
    </citation>
    <scope>NUCLEOTIDE SEQUENCE [LARGE SCALE GENOMIC DNA]</scope>
    <source>
        <strain evidence="1 2">DSM 11622</strain>
    </source>
</reference>
<dbReference type="AlphaFoldDB" id="A0A1W1W2W6"/>
<evidence type="ECO:0000313" key="2">
    <source>
        <dbReference type="Proteomes" id="UP000192266"/>
    </source>
</evidence>
<dbReference type="EMBL" id="FWWW01000096">
    <property type="protein sequence ID" value="SMB99955.1"/>
    <property type="molecule type" value="Genomic_DNA"/>
</dbReference>
<proteinExistence type="predicted"/>
<organism evidence="1 2">
    <name type="scientific">Hymenobacter roseosalivarius DSM 11622</name>
    <dbReference type="NCBI Taxonomy" id="645990"/>
    <lineage>
        <taxon>Bacteria</taxon>
        <taxon>Pseudomonadati</taxon>
        <taxon>Bacteroidota</taxon>
        <taxon>Cytophagia</taxon>
        <taxon>Cytophagales</taxon>
        <taxon>Hymenobacteraceae</taxon>
        <taxon>Hymenobacter</taxon>
    </lineage>
</organism>
<keyword evidence="2" id="KW-1185">Reference proteome</keyword>